<dbReference type="PANTHER" id="PTHR23319">
    <property type="entry name" value="GRAM DOMAIN CONTAINING 1B, ISOFORM E"/>
    <property type="match status" value="1"/>
</dbReference>
<dbReference type="EMBL" id="NWSH01003846">
    <property type="protein sequence ID" value="PCG65764.1"/>
    <property type="molecule type" value="Genomic_DNA"/>
</dbReference>
<dbReference type="GO" id="GO:0032366">
    <property type="term" value="P:intracellular sterol transport"/>
    <property type="evidence" value="ECO:0007669"/>
    <property type="project" value="TreeGrafter"/>
</dbReference>
<feature type="compositionally biased region" description="Basic and acidic residues" evidence="3">
    <location>
        <begin position="243"/>
        <end position="254"/>
    </location>
</feature>
<comment type="caution">
    <text evidence="5">The sequence shown here is derived from an EMBL/GenBank/DDBJ whole genome shotgun (WGS) entry which is preliminary data.</text>
</comment>
<dbReference type="Pfam" id="PF16016">
    <property type="entry name" value="VASt"/>
    <property type="match status" value="1"/>
</dbReference>
<dbReference type="STRING" id="7102.A0A2A4J2K9"/>
<feature type="compositionally biased region" description="Basic and acidic residues" evidence="3">
    <location>
        <begin position="121"/>
        <end position="133"/>
    </location>
</feature>
<dbReference type="GO" id="GO:0005789">
    <property type="term" value="C:endoplasmic reticulum membrane"/>
    <property type="evidence" value="ECO:0007669"/>
    <property type="project" value="TreeGrafter"/>
</dbReference>
<feature type="domain" description="VASt" evidence="4">
    <location>
        <begin position="261"/>
        <end position="432"/>
    </location>
</feature>
<dbReference type="PROSITE" id="PS51778">
    <property type="entry name" value="VAST"/>
    <property type="match status" value="1"/>
</dbReference>
<evidence type="ECO:0000256" key="2">
    <source>
        <dbReference type="ARBA" id="ARBA00023136"/>
    </source>
</evidence>
<protein>
    <recommendedName>
        <fullName evidence="4">VASt domain-containing protein</fullName>
    </recommendedName>
</protein>
<evidence type="ECO:0000256" key="3">
    <source>
        <dbReference type="SAM" id="MobiDB-lite"/>
    </source>
</evidence>
<feature type="region of interest" description="Disordered" evidence="3">
    <location>
        <begin position="90"/>
        <end position="133"/>
    </location>
</feature>
<dbReference type="GO" id="GO:0120015">
    <property type="term" value="F:sterol transfer activity"/>
    <property type="evidence" value="ECO:0007669"/>
    <property type="project" value="TreeGrafter"/>
</dbReference>
<gene>
    <name evidence="5" type="ORF">B5V51_8705</name>
</gene>
<dbReference type="AlphaFoldDB" id="A0A2A4J2K9"/>
<evidence type="ECO:0000259" key="4">
    <source>
        <dbReference type="PROSITE" id="PS51778"/>
    </source>
</evidence>
<dbReference type="InterPro" id="IPR051482">
    <property type="entry name" value="Cholesterol_transport"/>
</dbReference>
<evidence type="ECO:0000313" key="5">
    <source>
        <dbReference type="EMBL" id="PCG65764.1"/>
    </source>
</evidence>
<proteinExistence type="predicted"/>
<feature type="region of interest" description="Disordered" evidence="3">
    <location>
        <begin position="212"/>
        <end position="254"/>
    </location>
</feature>
<dbReference type="GO" id="GO:0032934">
    <property type="term" value="F:sterol binding"/>
    <property type="evidence" value="ECO:0007669"/>
    <property type="project" value="TreeGrafter"/>
</dbReference>
<keyword evidence="2" id="KW-0472">Membrane</keyword>
<dbReference type="PANTHER" id="PTHR23319:SF4">
    <property type="entry name" value="GRAM DOMAIN CONTAINING 1B, ISOFORM E"/>
    <property type="match status" value="1"/>
</dbReference>
<organism evidence="5">
    <name type="scientific">Heliothis virescens</name>
    <name type="common">Tobacco budworm moth</name>
    <dbReference type="NCBI Taxonomy" id="7102"/>
    <lineage>
        <taxon>Eukaryota</taxon>
        <taxon>Metazoa</taxon>
        <taxon>Ecdysozoa</taxon>
        <taxon>Arthropoda</taxon>
        <taxon>Hexapoda</taxon>
        <taxon>Insecta</taxon>
        <taxon>Pterygota</taxon>
        <taxon>Neoptera</taxon>
        <taxon>Endopterygota</taxon>
        <taxon>Lepidoptera</taxon>
        <taxon>Glossata</taxon>
        <taxon>Ditrysia</taxon>
        <taxon>Noctuoidea</taxon>
        <taxon>Noctuidae</taxon>
        <taxon>Heliothinae</taxon>
        <taxon>Heliothis</taxon>
    </lineage>
</organism>
<feature type="region of interest" description="Disordered" evidence="3">
    <location>
        <begin position="1"/>
        <end position="59"/>
    </location>
</feature>
<name>A0A2A4J2K9_HELVI</name>
<comment type="subcellular location">
    <subcellularLocation>
        <location evidence="1">Membrane</location>
    </subcellularLocation>
</comment>
<dbReference type="GO" id="GO:0140268">
    <property type="term" value="C:endoplasmic reticulum-plasma membrane contact site"/>
    <property type="evidence" value="ECO:0007669"/>
    <property type="project" value="TreeGrafter"/>
</dbReference>
<dbReference type="GO" id="GO:0005886">
    <property type="term" value="C:plasma membrane"/>
    <property type="evidence" value="ECO:0007669"/>
    <property type="project" value="TreeGrafter"/>
</dbReference>
<evidence type="ECO:0000256" key="1">
    <source>
        <dbReference type="ARBA" id="ARBA00004370"/>
    </source>
</evidence>
<sequence>MSSEGPAPAHCGTGHQIAGPAGHVHSSYGEELGFNSDEEGYGRDAIDDVPPLPHDADQDSDIVEYTDDEFVVCEILNLWDIVDMAEEVAPDTDVTNGDASYREEEAGDTLPTDMSDTSDSEPDKPHNGGDVEKCTAAHDGKVLLRQEFPFNIDQMFTMIFTNSKFNLELLAARGTTDYVQDSDIVEYTDDEFVVCEILNLWDIVDMAEEVAPDTDVTNGDASYREEEAGDTLPTDMSDTSDSEPDKPHNGGDVEKCTAAHDGKVLLRQEFPFNIDQMFTMIFTNSKFNLELLAARGTTDYVQAPWQAAGGLKCRQISYTLGLTSGPIGPKEVQVTETQVMNKCSKPGVLYSIDSTSENAGIPYADYFSVQVHYCLQRVTDSSTELALFGSVKYKKTMWPMIKTFLEKNTISGLEEFIRLLESRLTAEADCAVPATRKSRRHRRVTSPRSLLGRVALPAGGLLRPLAARNAISQYFRTPLFYLADTRAQDAI</sequence>
<dbReference type="InterPro" id="IPR031968">
    <property type="entry name" value="VASt"/>
</dbReference>
<reference evidence="5" key="1">
    <citation type="submission" date="2017-09" db="EMBL/GenBank/DDBJ databases">
        <title>Contemporary evolution of a Lepidopteran species, Heliothis virescens, in response to modern agricultural practices.</title>
        <authorList>
            <person name="Fritz M.L."/>
            <person name="Deyonke A.M."/>
            <person name="Papanicolaou A."/>
            <person name="Micinski S."/>
            <person name="Westbrook J."/>
            <person name="Gould F."/>
        </authorList>
    </citation>
    <scope>NUCLEOTIDE SEQUENCE [LARGE SCALE GENOMIC DNA]</scope>
    <source>
        <strain evidence="5">HvINT-</strain>
        <tissue evidence="5">Whole body</tissue>
    </source>
</reference>
<accession>A0A2A4J2K9</accession>